<proteinExistence type="predicted"/>
<accession>A0AAV8WZF9</accession>
<dbReference type="AlphaFoldDB" id="A0AAV8WZF9"/>
<dbReference type="InterPro" id="IPR040676">
    <property type="entry name" value="DUF5641"/>
</dbReference>
<evidence type="ECO:0000313" key="3">
    <source>
        <dbReference type="Proteomes" id="UP001162156"/>
    </source>
</evidence>
<dbReference type="EMBL" id="JANEYF010004485">
    <property type="protein sequence ID" value="KAJ8931016.1"/>
    <property type="molecule type" value="Genomic_DNA"/>
</dbReference>
<evidence type="ECO:0000313" key="2">
    <source>
        <dbReference type="EMBL" id="KAJ8931016.1"/>
    </source>
</evidence>
<sequence length="81" mass="9596">MTECKRDILTADLQIDLQGTAPHKLTLYKRSQQIVQHFWNRWRNEYLSSLQQRNKLRQNQSKNIRVGTMVLLKEDNAAPLC</sequence>
<name>A0AAV8WZF9_9CUCU</name>
<reference evidence="2" key="1">
    <citation type="journal article" date="2023" name="Insect Mol. Biol.">
        <title>Genome sequencing provides insights into the evolution of gene families encoding plant cell wall-degrading enzymes in longhorned beetles.</title>
        <authorList>
            <person name="Shin N.R."/>
            <person name="Okamura Y."/>
            <person name="Kirsch R."/>
            <person name="Pauchet Y."/>
        </authorList>
    </citation>
    <scope>NUCLEOTIDE SEQUENCE</scope>
    <source>
        <strain evidence="2">RBIC_L_NR</strain>
    </source>
</reference>
<protein>
    <recommendedName>
        <fullName evidence="1">DUF5641 domain-containing protein</fullName>
    </recommendedName>
</protein>
<keyword evidence="3" id="KW-1185">Reference proteome</keyword>
<feature type="domain" description="DUF5641" evidence="1">
    <location>
        <begin position="28"/>
        <end position="80"/>
    </location>
</feature>
<organism evidence="2 3">
    <name type="scientific">Rhamnusium bicolor</name>
    <dbReference type="NCBI Taxonomy" id="1586634"/>
    <lineage>
        <taxon>Eukaryota</taxon>
        <taxon>Metazoa</taxon>
        <taxon>Ecdysozoa</taxon>
        <taxon>Arthropoda</taxon>
        <taxon>Hexapoda</taxon>
        <taxon>Insecta</taxon>
        <taxon>Pterygota</taxon>
        <taxon>Neoptera</taxon>
        <taxon>Endopterygota</taxon>
        <taxon>Coleoptera</taxon>
        <taxon>Polyphaga</taxon>
        <taxon>Cucujiformia</taxon>
        <taxon>Chrysomeloidea</taxon>
        <taxon>Cerambycidae</taxon>
        <taxon>Lepturinae</taxon>
        <taxon>Rhagiini</taxon>
        <taxon>Rhamnusium</taxon>
    </lineage>
</organism>
<dbReference type="Proteomes" id="UP001162156">
    <property type="component" value="Unassembled WGS sequence"/>
</dbReference>
<comment type="caution">
    <text evidence="2">The sequence shown here is derived from an EMBL/GenBank/DDBJ whole genome shotgun (WGS) entry which is preliminary data.</text>
</comment>
<dbReference type="Pfam" id="PF18701">
    <property type="entry name" value="DUF5641"/>
    <property type="match status" value="1"/>
</dbReference>
<evidence type="ECO:0000259" key="1">
    <source>
        <dbReference type="Pfam" id="PF18701"/>
    </source>
</evidence>
<gene>
    <name evidence="2" type="ORF">NQ314_016121</name>
</gene>